<comment type="caution">
    <text evidence="8">The sequence shown here is derived from an EMBL/GenBank/DDBJ whole genome shotgun (WGS) entry which is preliminary data.</text>
</comment>
<name>E7FUH5_ERYRH</name>
<reference evidence="8" key="1">
    <citation type="submission" date="2011-01" db="EMBL/GenBank/DDBJ databases">
        <authorList>
            <person name="Muzny D."/>
            <person name="Qin X."/>
            <person name="Buhay C."/>
            <person name="Dugan-Rocha S."/>
            <person name="Ding Y."/>
            <person name="Chen G."/>
            <person name="Hawes A."/>
            <person name="Holder M."/>
            <person name="Jhangiani S."/>
            <person name="Johnson A."/>
            <person name="Khan Z."/>
            <person name="Li Z."/>
            <person name="Liu W."/>
            <person name="Liu X."/>
            <person name="Perez L."/>
            <person name="Shen H."/>
            <person name="Wang Q."/>
            <person name="Watt J."/>
            <person name="Xi L."/>
            <person name="Xin Y."/>
            <person name="Zhou J."/>
            <person name="Deng J."/>
            <person name="Jiang H."/>
            <person name="Liu Y."/>
            <person name="Qu J."/>
            <person name="Song X.-Z."/>
            <person name="Zhang L."/>
            <person name="Villasana D."/>
            <person name="Johnson A."/>
            <person name="Liu J."/>
            <person name="Liyanage D."/>
            <person name="Lorensuhewa L."/>
            <person name="Robinson T."/>
            <person name="Song A."/>
            <person name="Song B.-B."/>
            <person name="Dinh H."/>
            <person name="Thornton R."/>
            <person name="Coyle M."/>
            <person name="Francisco L."/>
            <person name="Jackson L."/>
            <person name="Javaid M."/>
            <person name="Korchina V."/>
            <person name="Kovar C."/>
            <person name="Mata R."/>
            <person name="Mathew T."/>
            <person name="Ngo R."/>
            <person name="Nguyen L."/>
            <person name="Nguyen N."/>
            <person name="Okwuonu G."/>
            <person name="Ongeri F."/>
            <person name="Pham C."/>
            <person name="Simmons D."/>
            <person name="Wilczek-Boney K."/>
            <person name="Hale W."/>
            <person name="Jakkamsetti A."/>
            <person name="Pham P."/>
            <person name="Ruth R."/>
            <person name="San Lucas F."/>
            <person name="Warren J."/>
            <person name="Zhang J."/>
            <person name="Zhao Z."/>
            <person name="Zhou C."/>
            <person name="Zhu D."/>
            <person name="Lee S."/>
            <person name="Bess C."/>
            <person name="Blankenburg K."/>
            <person name="Forbes L."/>
            <person name="Fu Q."/>
            <person name="Gubbala S."/>
            <person name="Hirani K."/>
            <person name="Jayaseelan J.C."/>
            <person name="Lara F."/>
            <person name="Munidasa M."/>
            <person name="Palculict T."/>
            <person name="Patil S."/>
            <person name="Pu L.-L."/>
            <person name="Saada N."/>
            <person name="Tang L."/>
            <person name="Weissenberger G."/>
            <person name="Zhu Y."/>
            <person name="Hemphill L."/>
            <person name="Shang Y."/>
            <person name="Youmans B."/>
            <person name="Ayvaz T."/>
            <person name="Ross M."/>
            <person name="Santibanez J."/>
            <person name="Aqrawi P."/>
            <person name="Gross S."/>
            <person name="Joshi V."/>
            <person name="Fowler G."/>
            <person name="Nazareth L."/>
            <person name="Reid J."/>
            <person name="Worley K."/>
            <person name="Petrosino J."/>
            <person name="Highlander S."/>
            <person name="Gibbs R."/>
        </authorList>
    </citation>
    <scope>NUCLEOTIDE SEQUENCE [LARGE SCALE GENOMIC DNA]</scope>
    <source>
        <strain evidence="8">ATCC 19414</strain>
    </source>
</reference>
<dbReference type="Gene3D" id="2.40.30.60">
    <property type="entry name" value="RimM"/>
    <property type="match status" value="1"/>
</dbReference>
<dbReference type="GO" id="GO:0042274">
    <property type="term" value="P:ribosomal small subunit biogenesis"/>
    <property type="evidence" value="ECO:0007669"/>
    <property type="project" value="UniProtKB-UniRule"/>
</dbReference>
<dbReference type="SUPFAM" id="SSF50346">
    <property type="entry name" value="PRC-barrel domain"/>
    <property type="match status" value="1"/>
</dbReference>
<comment type="similarity">
    <text evidence="5">Belongs to the RimM family.</text>
</comment>
<accession>E7FUH5</accession>
<gene>
    <name evidence="5 8" type="primary">rimM</name>
    <name evidence="8" type="ORF">HMPREF0357_10175</name>
</gene>
<keyword evidence="3 5" id="KW-0698">rRNA processing</keyword>
<evidence type="ECO:0000256" key="4">
    <source>
        <dbReference type="ARBA" id="ARBA00023186"/>
    </source>
</evidence>
<dbReference type="InterPro" id="IPR011961">
    <property type="entry name" value="RimM"/>
</dbReference>
<feature type="domain" description="Ribosome maturation factor RimM PRC barrel" evidence="7">
    <location>
        <begin position="116"/>
        <end position="181"/>
    </location>
</feature>
<dbReference type="InterPro" id="IPR056792">
    <property type="entry name" value="PRC_RimM"/>
</dbReference>
<comment type="function">
    <text evidence="5">An accessory protein needed during the final step in the assembly of 30S ribosomal subunit, possibly for assembly of the head region. Essential for efficient processing of 16S rRNA. May be needed both before and after RbfA during the maturation of 16S rRNA. It has affinity for free ribosomal 30S subunits but not for 70S ribosomes.</text>
</comment>
<feature type="domain" description="RimM N-terminal" evidence="6">
    <location>
        <begin position="22"/>
        <end position="103"/>
    </location>
</feature>
<dbReference type="HAMAP" id="MF_00014">
    <property type="entry name" value="Ribosome_mat_RimM"/>
    <property type="match status" value="1"/>
</dbReference>
<dbReference type="EMBL" id="ACLK02000001">
    <property type="protein sequence ID" value="EFY09380.1"/>
    <property type="molecule type" value="Genomic_DNA"/>
</dbReference>
<dbReference type="PANTHER" id="PTHR33692">
    <property type="entry name" value="RIBOSOME MATURATION FACTOR RIMM"/>
    <property type="match status" value="1"/>
</dbReference>
<evidence type="ECO:0000259" key="6">
    <source>
        <dbReference type="Pfam" id="PF01782"/>
    </source>
</evidence>
<dbReference type="SUPFAM" id="SSF50447">
    <property type="entry name" value="Translation proteins"/>
    <property type="match status" value="1"/>
</dbReference>
<comment type="domain">
    <text evidence="5">The PRC barrel domain binds ribosomal protein uS19.</text>
</comment>
<dbReference type="Gene3D" id="2.30.30.240">
    <property type="entry name" value="PRC-barrel domain"/>
    <property type="match status" value="1"/>
</dbReference>
<dbReference type="GO" id="GO:0043022">
    <property type="term" value="F:ribosome binding"/>
    <property type="evidence" value="ECO:0007669"/>
    <property type="project" value="InterPro"/>
</dbReference>
<keyword evidence="9" id="KW-1185">Reference proteome</keyword>
<evidence type="ECO:0000256" key="5">
    <source>
        <dbReference type="HAMAP-Rule" id="MF_00014"/>
    </source>
</evidence>
<proteinExistence type="inferred from homology"/>
<keyword evidence="2 5" id="KW-0690">Ribosome biogenesis</keyword>
<evidence type="ECO:0000259" key="7">
    <source>
        <dbReference type="Pfam" id="PF24986"/>
    </source>
</evidence>
<dbReference type="InterPro" id="IPR002676">
    <property type="entry name" value="RimM_N"/>
</dbReference>
<dbReference type="STRING" id="1648.A2I91_06340"/>
<comment type="subunit">
    <text evidence="5">Binds ribosomal protein uS19.</text>
</comment>
<dbReference type="GO" id="GO:0005737">
    <property type="term" value="C:cytoplasm"/>
    <property type="evidence" value="ECO:0007669"/>
    <property type="project" value="UniProtKB-SubCell"/>
</dbReference>
<dbReference type="InterPro" id="IPR036976">
    <property type="entry name" value="RimM_N_sf"/>
</dbReference>
<evidence type="ECO:0000256" key="1">
    <source>
        <dbReference type="ARBA" id="ARBA00022490"/>
    </source>
</evidence>
<dbReference type="Pfam" id="PF24986">
    <property type="entry name" value="PRC_RimM"/>
    <property type="match status" value="1"/>
</dbReference>
<dbReference type="GO" id="GO:0006364">
    <property type="term" value="P:rRNA processing"/>
    <property type="evidence" value="ECO:0007669"/>
    <property type="project" value="UniProtKB-UniRule"/>
</dbReference>
<keyword evidence="4 5" id="KW-0143">Chaperone</keyword>
<sequence length="181" mass="20858">MNHIKDVAIHPFFGGYMEHIIIGIIQKPFGIKGELKVAPKTDFVEDRFAPGQRVHFKLGGKTTDYVIESYRRHHGSILIKFEGLNSLNDVEFFHKGEISIDRESQHELPEDQYYFIDLEGCTVFSEGVELGVVSEIMETPAHPVLRIKAEERDILVPFVERFIQDVDTKSKRIDINWMEGL</sequence>
<dbReference type="PANTHER" id="PTHR33692:SF1">
    <property type="entry name" value="RIBOSOME MATURATION FACTOR RIMM"/>
    <property type="match status" value="1"/>
</dbReference>
<evidence type="ECO:0000313" key="8">
    <source>
        <dbReference type="EMBL" id="EFY09380.1"/>
    </source>
</evidence>
<keyword evidence="1 5" id="KW-0963">Cytoplasm</keyword>
<comment type="subcellular location">
    <subcellularLocation>
        <location evidence="5">Cytoplasm</location>
    </subcellularLocation>
</comment>
<protein>
    <recommendedName>
        <fullName evidence="5">Ribosome maturation factor RimM</fullName>
    </recommendedName>
</protein>
<evidence type="ECO:0000256" key="2">
    <source>
        <dbReference type="ARBA" id="ARBA00022517"/>
    </source>
</evidence>
<dbReference type="NCBIfam" id="TIGR02273">
    <property type="entry name" value="16S_RimM"/>
    <property type="match status" value="1"/>
</dbReference>
<evidence type="ECO:0000256" key="3">
    <source>
        <dbReference type="ARBA" id="ARBA00022552"/>
    </source>
</evidence>
<dbReference type="GO" id="GO:0005840">
    <property type="term" value="C:ribosome"/>
    <property type="evidence" value="ECO:0007669"/>
    <property type="project" value="InterPro"/>
</dbReference>
<dbReference type="InterPro" id="IPR011033">
    <property type="entry name" value="PRC_barrel-like_sf"/>
</dbReference>
<dbReference type="Proteomes" id="UP000003028">
    <property type="component" value="Unassembled WGS sequence"/>
</dbReference>
<dbReference type="AlphaFoldDB" id="E7FUH5"/>
<evidence type="ECO:0000313" key="9">
    <source>
        <dbReference type="Proteomes" id="UP000003028"/>
    </source>
</evidence>
<organism evidence="8 9">
    <name type="scientific">Erysipelothrix rhusiopathiae ATCC 19414</name>
    <dbReference type="NCBI Taxonomy" id="525280"/>
    <lineage>
        <taxon>Bacteria</taxon>
        <taxon>Bacillati</taxon>
        <taxon>Bacillota</taxon>
        <taxon>Erysipelotrichia</taxon>
        <taxon>Erysipelotrichales</taxon>
        <taxon>Erysipelotrichaceae</taxon>
        <taxon>Erysipelothrix</taxon>
    </lineage>
</organism>
<dbReference type="Pfam" id="PF01782">
    <property type="entry name" value="RimM"/>
    <property type="match status" value="1"/>
</dbReference>
<dbReference type="InterPro" id="IPR009000">
    <property type="entry name" value="Transl_B-barrel_sf"/>
</dbReference>